<dbReference type="EMBL" id="JAULSV010000001">
    <property type="protein sequence ID" value="KAK0655437.1"/>
    <property type="molecule type" value="Genomic_DNA"/>
</dbReference>
<feature type="compositionally biased region" description="Basic and acidic residues" evidence="1">
    <location>
        <begin position="136"/>
        <end position="153"/>
    </location>
</feature>
<protein>
    <submittedName>
        <fullName evidence="2">Uncharacterized protein</fullName>
    </submittedName>
</protein>
<name>A0AA39YPM9_9PEZI</name>
<feature type="region of interest" description="Disordered" evidence="1">
    <location>
        <begin position="1"/>
        <end position="153"/>
    </location>
</feature>
<reference evidence="2" key="1">
    <citation type="submission" date="2023-06" db="EMBL/GenBank/DDBJ databases">
        <title>Genome-scale phylogeny and comparative genomics of the fungal order Sordariales.</title>
        <authorList>
            <consortium name="Lawrence Berkeley National Laboratory"/>
            <person name="Hensen N."/>
            <person name="Bonometti L."/>
            <person name="Westerberg I."/>
            <person name="Brannstrom I.O."/>
            <person name="Guillou S."/>
            <person name="Cros-Aarteil S."/>
            <person name="Calhoun S."/>
            <person name="Haridas S."/>
            <person name="Kuo A."/>
            <person name="Mondo S."/>
            <person name="Pangilinan J."/>
            <person name="Riley R."/>
            <person name="Labutti K."/>
            <person name="Andreopoulos B."/>
            <person name="Lipzen A."/>
            <person name="Chen C."/>
            <person name="Yanf M."/>
            <person name="Daum C."/>
            <person name="Ng V."/>
            <person name="Clum A."/>
            <person name="Steindorff A."/>
            <person name="Ohm R."/>
            <person name="Martin F."/>
            <person name="Silar P."/>
            <person name="Natvig D."/>
            <person name="Lalanne C."/>
            <person name="Gautier V."/>
            <person name="Ament-Velasquez S.L."/>
            <person name="Kruys A."/>
            <person name="Hutchinson M.I."/>
            <person name="Powell A.J."/>
            <person name="Barry K."/>
            <person name="Miller A.N."/>
            <person name="Grigoriev I.V."/>
            <person name="Debuchy R."/>
            <person name="Gladieux P."/>
            <person name="Thoren M.H."/>
            <person name="Johannesson H."/>
        </authorList>
    </citation>
    <scope>NUCLEOTIDE SEQUENCE</scope>
    <source>
        <strain evidence="2">SMH2532-1</strain>
    </source>
</reference>
<keyword evidence="3" id="KW-1185">Reference proteome</keyword>
<feature type="compositionally biased region" description="Basic and acidic residues" evidence="1">
    <location>
        <begin position="103"/>
        <end position="124"/>
    </location>
</feature>
<sequence>MAIRGRAEADAARSARGAAPDKTETLCPDGIGDGIDQNDQEHVGGERPEHESEQPRFLVAGEVAEQEARRSSWLVAVERTSGSRRGGPQRERGRMSGGDGAAEMERRRAVAEMEPRQRWSGGRDDAEDAELGRNCAVEHKEQGEDGGDRPELG</sequence>
<accession>A0AA39YPM9</accession>
<dbReference type="Proteomes" id="UP001174936">
    <property type="component" value="Unassembled WGS sequence"/>
</dbReference>
<organism evidence="2 3">
    <name type="scientific">Cercophora newfieldiana</name>
    <dbReference type="NCBI Taxonomy" id="92897"/>
    <lineage>
        <taxon>Eukaryota</taxon>
        <taxon>Fungi</taxon>
        <taxon>Dikarya</taxon>
        <taxon>Ascomycota</taxon>
        <taxon>Pezizomycotina</taxon>
        <taxon>Sordariomycetes</taxon>
        <taxon>Sordariomycetidae</taxon>
        <taxon>Sordariales</taxon>
        <taxon>Lasiosphaeriaceae</taxon>
        <taxon>Cercophora</taxon>
    </lineage>
</organism>
<feature type="compositionally biased region" description="Basic and acidic residues" evidence="1">
    <location>
        <begin position="1"/>
        <end position="24"/>
    </location>
</feature>
<proteinExistence type="predicted"/>
<evidence type="ECO:0000256" key="1">
    <source>
        <dbReference type="SAM" id="MobiDB-lite"/>
    </source>
</evidence>
<dbReference type="AlphaFoldDB" id="A0AA39YPM9"/>
<evidence type="ECO:0000313" key="2">
    <source>
        <dbReference type="EMBL" id="KAK0655437.1"/>
    </source>
</evidence>
<comment type="caution">
    <text evidence="2">The sequence shown here is derived from an EMBL/GenBank/DDBJ whole genome shotgun (WGS) entry which is preliminary data.</text>
</comment>
<gene>
    <name evidence="2" type="ORF">B0T16DRAFT_384327</name>
</gene>
<feature type="compositionally biased region" description="Basic and acidic residues" evidence="1">
    <location>
        <begin position="39"/>
        <end position="54"/>
    </location>
</feature>
<evidence type="ECO:0000313" key="3">
    <source>
        <dbReference type="Proteomes" id="UP001174936"/>
    </source>
</evidence>